<comment type="caution">
    <text evidence="2">The sequence shown here is derived from an EMBL/GenBank/DDBJ whole genome shotgun (WGS) entry which is preliminary data.</text>
</comment>
<feature type="transmembrane region" description="Helical" evidence="1">
    <location>
        <begin position="58"/>
        <end position="77"/>
    </location>
</feature>
<evidence type="ECO:0000313" key="2">
    <source>
        <dbReference type="EMBL" id="MDO1538095.1"/>
    </source>
</evidence>
<dbReference type="RefSeq" id="WP_301816500.1">
    <property type="nucleotide sequence ID" value="NZ_JAUJZH010000065.1"/>
</dbReference>
<feature type="transmembrane region" description="Helical" evidence="1">
    <location>
        <begin position="106"/>
        <end position="126"/>
    </location>
</feature>
<keyword evidence="1" id="KW-1133">Transmembrane helix</keyword>
<keyword evidence="1" id="KW-0812">Transmembrane</keyword>
<proteinExistence type="predicted"/>
<protein>
    <submittedName>
        <fullName evidence="2">Uncharacterized protein</fullName>
    </submittedName>
</protein>
<reference evidence="2" key="1">
    <citation type="submission" date="2023-06" db="EMBL/GenBank/DDBJ databases">
        <authorList>
            <person name="Jiang Y."/>
            <person name="Liu Q."/>
        </authorList>
    </citation>
    <scope>NUCLEOTIDE SEQUENCE</scope>
    <source>
        <strain evidence="2">CGMCC 1.12090</strain>
    </source>
</reference>
<gene>
    <name evidence="2" type="ORF">Q2T77_38330</name>
</gene>
<dbReference type="Proteomes" id="UP001169027">
    <property type="component" value="Unassembled WGS sequence"/>
</dbReference>
<evidence type="ECO:0000313" key="3">
    <source>
        <dbReference type="Proteomes" id="UP001169027"/>
    </source>
</evidence>
<organism evidence="2 3">
    <name type="scientific">Variovorax ginsengisoli</name>
    <dbReference type="NCBI Taxonomy" id="363844"/>
    <lineage>
        <taxon>Bacteria</taxon>
        <taxon>Pseudomonadati</taxon>
        <taxon>Pseudomonadota</taxon>
        <taxon>Betaproteobacteria</taxon>
        <taxon>Burkholderiales</taxon>
        <taxon>Comamonadaceae</taxon>
        <taxon>Variovorax</taxon>
    </lineage>
</organism>
<keyword evidence="3" id="KW-1185">Reference proteome</keyword>
<evidence type="ECO:0000256" key="1">
    <source>
        <dbReference type="SAM" id="Phobius"/>
    </source>
</evidence>
<keyword evidence="1" id="KW-0472">Membrane</keyword>
<sequence>MNVECDAMRWLVSKEIVPLYIDTAKSFAALSSGALGLTIIFYDRIVGIKPGGPISKTMVASWIAYLITIAASAFYQYLAVRFLDSVSCDPQVESFYQPLIDAPGRVYGVMLVFFILASVLLVAAAWRQQSRLRSSEHAST</sequence>
<accession>A0ABT8SH81</accession>
<dbReference type="EMBL" id="JAUKVY010000065">
    <property type="protein sequence ID" value="MDO1538095.1"/>
    <property type="molecule type" value="Genomic_DNA"/>
</dbReference>
<name>A0ABT8SH81_9BURK</name>